<dbReference type="PATRIC" id="fig|1218565.3.peg.3884"/>
<evidence type="ECO:0000313" key="1">
    <source>
        <dbReference type="EMBL" id="EMJ91740.1"/>
    </source>
</evidence>
<reference evidence="1 2" key="1">
    <citation type="submission" date="2013-01" db="EMBL/GenBank/DDBJ databases">
        <authorList>
            <person name="Harkins D.M."/>
            <person name="Durkin A.S."/>
            <person name="Brinkac L.M."/>
            <person name="Haft D.H."/>
            <person name="Selengut J.D."/>
            <person name="Sanka R."/>
            <person name="DePew J."/>
            <person name="Purushe J."/>
            <person name="Galloway R.L."/>
            <person name="Vinetz J.M."/>
            <person name="Sutton G.G."/>
            <person name="Nierman W.C."/>
            <person name="Fouts D.E."/>
        </authorList>
    </citation>
    <scope>NUCLEOTIDE SEQUENCE [LARGE SCALE GENOMIC DNA]</scope>
    <source>
        <strain evidence="1 2">79601</strain>
    </source>
</reference>
<gene>
    <name evidence="1" type="ORF">LEP1GSC194_4066</name>
</gene>
<name>M6CZK5_9LEPT</name>
<dbReference type="EMBL" id="ANIK01000099">
    <property type="protein sequence ID" value="EMJ91740.1"/>
    <property type="molecule type" value="Genomic_DNA"/>
</dbReference>
<accession>M6CZK5</accession>
<dbReference type="AlphaFoldDB" id="M6CZK5"/>
<protein>
    <submittedName>
        <fullName evidence="1">Uncharacterized protein</fullName>
    </submittedName>
</protein>
<comment type="caution">
    <text evidence="1">The sequence shown here is derived from an EMBL/GenBank/DDBJ whole genome shotgun (WGS) entry which is preliminary data.</text>
</comment>
<sequence>MRHSNRGFQPTPKKIPLNFFKITKGKRLYFYEKDRNIGLQYGKNLFSKIVRKDNYKIRSIYGFGTGFKFGNMWKDKMMTQDAAYILPRKRTRFRGTVGSILHHKNPEQSRILLQDICLLISGKSVIQSQLFYLSRKFQSMDLNVGDEVEFDARIKPDRKGVSSHSIRLNYPTKIFRYNPGIERLLF</sequence>
<evidence type="ECO:0000313" key="2">
    <source>
        <dbReference type="Proteomes" id="UP000011988"/>
    </source>
</evidence>
<organism evidence="1 2">
    <name type="scientific">Leptospira alstonii serovar Sichuan str. 79601</name>
    <dbReference type="NCBI Taxonomy" id="1218565"/>
    <lineage>
        <taxon>Bacteria</taxon>
        <taxon>Pseudomonadati</taxon>
        <taxon>Spirochaetota</taxon>
        <taxon>Spirochaetia</taxon>
        <taxon>Leptospirales</taxon>
        <taxon>Leptospiraceae</taxon>
        <taxon>Leptospira</taxon>
    </lineage>
</organism>
<dbReference type="Proteomes" id="UP000011988">
    <property type="component" value="Unassembled WGS sequence"/>
</dbReference>
<proteinExistence type="predicted"/>